<reference evidence="7" key="1">
    <citation type="submission" date="2021-07" db="EMBL/GenBank/DDBJ databases">
        <title>Characterization of violacein-producing bacteria and related species.</title>
        <authorList>
            <person name="Wilson H.S."/>
            <person name="De Leon M.E."/>
        </authorList>
    </citation>
    <scope>NUCLEOTIDE SEQUENCE</scope>
    <source>
        <strain evidence="7">HSC-15S17</strain>
    </source>
</reference>
<evidence type="ECO:0000256" key="1">
    <source>
        <dbReference type="ARBA" id="ARBA00004370"/>
    </source>
</evidence>
<feature type="transmembrane region" description="Helical" evidence="5">
    <location>
        <begin position="42"/>
        <end position="60"/>
    </location>
</feature>
<dbReference type="InterPro" id="IPR050307">
    <property type="entry name" value="Sterol_Desaturase_Related"/>
</dbReference>
<organism evidence="7 9">
    <name type="scientific">Duganella violaceipulchra</name>
    <dbReference type="NCBI Taxonomy" id="2849652"/>
    <lineage>
        <taxon>Bacteria</taxon>
        <taxon>Pseudomonadati</taxon>
        <taxon>Pseudomonadota</taxon>
        <taxon>Betaproteobacteria</taxon>
        <taxon>Burkholderiales</taxon>
        <taxon>Oxalobacteraceae</taxon>
        <taxon>Telluria group</taxon>
        <taxon>Duganella</taxon>
    </lineage>
</organism>
<dbReference type="RefSeq" id="WP_217945054.1">
    <property type="nucleotide sequence ID" value="NZ_JAHTGR010000015.1"/>
</dbReference>
<gene>
    <name evidence="7" type="ORF">KVP70_24490</name>
    <name evidence="8" type="ORF">L1274_005721</name>
</gene>
<feature type="transmembrane region" description="Helical" evidence="5">
    <location>
        <begin position="12"/>
        <end position="36"/>
    </location>
</feature>
<evidence type="ECO:0000313" key="8">
    <source>
        <dbReference type="EMBL" id="MCP2011967.1"/>
    </source>
</evidence>
<feature type="transmembrane region" description="Helical" evidence="5">
    <location>
        <begin position="81"/>
        <end position="100"/>
    </location>
</feature>
<dbReference type="EMBL" id="JAHTGR010000015">
    <property type="protein sequence ID" value="MBV6324101.1"/>
    <property type="molecule type" value="Genomic_DNA"/>
</dbReference>
<feature type="transmembrane region" description="Helical" evidence="5">
    <location>
        <begin position="178"/>
        <end position="203"/>
    </location>
</feature>
<keyword evidence="3 5" id="KW-1133">Transmembrane helix</keyword>
<dbReference type="GO" id="GO:0016020">
    <property type="term" value="C:membrane"/>
    <property type="evidence" value="ECO:0007669"/>
    <property type="project" value="UniProtKB-SubCell"/>
</dbReference>
<dbReference type="InterPro" id="IPR006694">
    <property type="entry name" value="Fatty_acid_hydroxylase"/>
</dbReference>
<dbReference type="AlphaFoldDB" id="A0AA41L134"/>
<dbReference type="Proteomes" id="UP001162889">
    <property type="component" value="Unassembled WGS sequence"/>
</dbReference>
<dbReference type="GO" id="GO:0016491">
    <property type="term" value="F:oxidoreductase activity"/>
    <property type="evidence" value="ECO:0007669"/>
    <property type="project" value="InterPro"/>
</dbReference>
<keyword evidence="10" id="KW-1185">Reference proteome</keyword>
<sequence>MSDTRVAARWPRYLFYPLALAATLAFIHASVGGWLGPLGQAYPAYLLAMIATMVALERMLPMRREWNMTRSSFLRRDLPMLVVNGATIAATTYAVTWLAGRHAGLPLHRSTLPWQAEAVCAVLLSDFLWYWVHRYSHEGRGPLARWLWKTHAIHHLPGEVYVFMHVVGHPINSAYVRVLLMLPAILFGFSPAAVFAASVFGGFQGLVSHFNVDARAGWFNRLLVGTELHRFHHSADRDEAGNYGATVSVWDQLFGSYRLPAAAPRRLGVDDRARYPGDRQWGRLLGLPFK</sequence>
<dbReference type="Pfam" id="PF04116">
    <property type="entry name" value="FA_hydroxylase"/>
    <property type="match status" value="1"/>
</dbReference>
<dbReference type="PANTHER" id="PTHR11863">
    <property type="entry name" value="STEROL DESATURASE"/>
    <property type="match status" value="1"/>
</dbReference>
<dbReference type="Proteomes" id="UP001155901">
    <property type="component" value="Unassembled WGS sequence"/>
</dbReference>
<name>A0AA41L134_9BURK</name>
<evidence type="ECO:0000313" key="7">
    <source>
        <dbReference type="EMBL" id="MBV6324101.1"/>
    </source>
</evidence>
<evidence type="ECO:0000256" key="4">
    <source>
        <dbReference type="ARBA" id="ARBA00023136"/>
    </source>
</evidence>
<evidence type="ECO:0000313" key="9">
    <source>
        <dbReference type="Proteomes" id="UP001155901"/>
    </source>
</evidence>
<accession>A0AA41L134</accession>
<evidence type="ECO:0000313" key="10">
    <source>
        <dbReference type="Proteomes" id="UP001162889"/>
    </source>
</evidence>
<reference evidence="8" key="2">
    <citation type="submission" date="2022-03" db="EMBL/GenBank/DDBJ databases">
        <title>Genome Encyclopedia of Bacteria and Archaea VI: Functional Genomics of Type Strains.</title>
        <authorList>
            <person name="Whitman W."/>
        </authorList>
    </citation>
    <scope>NUCLEOTIDE SEQUENCE</scope>
    <source>
        <strain evidence="8">HSC-15S17</strain>
    </source>
</reference>
<comment type="caution">
    <text evidence="7">The sequence shown here is derived from an EMBL/GenBank/DDBJ whole genome shotgun (WGS) entry which is preliminary data.</text>
</comment>
<dbReference type="GO" id="GO:0008610">
    <property type="term" value="P:lipid biosynthetic process"/>
    <property type="evidence" value="ECO:0007669"/>
    <property type="project" value="InterPro"/>
</dbReference>
<evidence type="ECO:0000256" key="3">
    <source>
        <dbReference type="ARBA" id="ARBA00022989"/>
    </source>
</evidence>
<feature type="domain" description="Fatty acid hydroxylase" evidence="6">
    <location>
        <begin position="119"/>
        <end position="256"/>
    </location>
</feature>
<protein>
    <submittedName>
        <fullName evidence="7">Sterol desaturase family protein</fullName>
    </submittedName>
    <submittedName>
        <fullName evidence="8">Sterol desaturase/sphingolipid hydroxylase (Fatty acid hydroxylase superfamily)</fullName>
    </submittedName>
</protein>
<keyword evidence="2 5" id="KW-0812">Transmembrane</keyword>
<dbReference type="GO" id="GO:0005506">
    <property type="term" value="F:iron ion binding"/>
    <property type="evidence" value="ECO:0007669"/>
    <property type="project" value="InterPro"/>
</dbReference>
<proteinExistence type="predicted"/>
<feature type="transmembrane region" description="Helical" evidence="5">
    <location>
        <begin position="112"/>
        <end position="132"/>
    </location>
</feature>
<evidence type="ECO:0000256" key="5">
    <source>
        <dbReference type="SAM" id="Phobius"/>
    </source>
</evidence>
<dbReference type="EMBL" id="JALJZU010000013">
    <property type="protein sequence ID" value="MCP2011967.1"/>
    <property type="molecule type" value="Genomic_DNA"/>
</dbReference>
<evidence type="ECO:0000259" key="6">
    <source>
        <dbReference type="Pfam" id="PF04116"/>
    </source>
</evidence>
<keyword evidence="4 5" id="KW-0472">Membrane</keyword>
<evidence type="ECO:0000256" key="2">
    <source>
        <dbReference type="ARBA" id="ARBA00022692"/>
    </source>
</evidence>
<comment type="subcellular location">
    <subcellularLocation>
        <location evidence="1">Membrane</location>
    </subcellularLocation>
</comment>